<dbReference type="EMBL" id="JAECZA010000316">
    <property type="protein sequence ID" value="MBH8578230.1"/>
    <property type="molecule type" value="Genomic_DNA"/>
</dbReference>
<protein>
    <submittedName>
        <fullName evidence="3">Uncharacterized protein</fullName>
    </submittedName>
</protein>
<keyword evidence="2" id="KW-1133">Transmembrane helix</keyword>
<reference evidence="3 4" key="1">
    <citation type="journal article" date="2021" name="Int. J. Syst. Evol. Microbiol.">
        <title>Amazonocrinis nigriterrae gen. nov., sp. nov., Atlanticothrix silvestris gen. nov., sp. nov. and Dendronalium phyllosphericum gen. nov., sp. nov., nostocacean cyanobacteria from Brazilian environments.</title>
        <authorList>
            <person name="Alvarenga D.O."/>
            <person name="Andreote A.P.D."/>
            <person name="Branco L.H.Z."/>
            <person name="Delbaje E."/>
            <person name="Cruz R.B."/>
            <person name="Varani A.M."/>
            <person name="Fiore M.F."/>
        </authorList>
    </citation>
    <scope>NUCLEOTIDE SEQUENCE [LARGE SCALE GENOMIC DNA]</scope>
    <source>
        <strain evidence="3 4">CENA369</strain>
    </source>
</reference>
<organism evidence="3 4">
    <name type="scientific">Dendronalium phyllosphericum CENA369</name>
    <dbReference type="NCBI Taxonomy" id="1725256"/>
    <lineage>
        <taxon>Bacteria</taxon>
        <taxon>Bacillati</taxon>
        <taxon>Cyanobacteriota</taxon>
        <taxon>Cyanophyceae</taxon>
        <taxon>Nostocales</taxon>
        <taxon>Nostocaceae</taxon>
        <taxon>Dendronalium</taxon>
        <taxon>Dendronalium phyllosphericum</taxon>
    </lineage>
</organism>
<accession>A0A8J7IDY7</accession>
<name>A0A8J7IDY7_9NOST</name>
<evidence type="ECO:0000313" key="3">
    <source>
        <dbReference type="EMBL" id="MBH8578230.1"/>
    </source>
</evidence>
<keyword evidence="4" id="KW-1185">Reference proteome</keyword>
<comment type="caution">
    <text evidence="3">The sequence shown here is derived from an EMBL/GenBank/DDBJ whole genome shotgun (WGS) entry which is preliminary data.</text>
</comment>
<keyword evidence="2" id="KW-0472">Membrane</keyword>
<feature type="region of interest" description="Disordered" evidence="1">
    <location>
        <begin position="69"/>
        <end position="91"/>
    </location>
</feature>
<dbReference type="RefSeq" id="WP_214436901.1">
    <property type="nucleotide sequence ID" value="NZ_CAWPUQ010000255.1"/>
</dbReference>
<keyword evidence="2" id="KW-0812">Transmembrane</keyword>
<dbReference type="AlphaFoldDB" id="A0A8J7IDY7"/>
<evidence type="ECO:0000313" key="4">
    <source>
        <dbReference type="Proteomes" id="UP000662314"/>
    </source>
</evidence>
<dbReference type="Proteomes" id="UP000662314">
    <property type="component" value="Unassembled WGS sequence"/>
</dbReference>
<feature type="transmembrane region" description="Helical" evidence="2">
    <location>
        <begin position="7"/>
        <end position="27"/>
    </location>
</feature>
<sequence>MNILYKLAARYFLAIASFAVGHLHSFLPDFRKSRCSLKNWGRAGGAAECRGRAAEFWSLYDNFMPVPDTTRSKRSVPSSSGPHEMMRLKQF</sequence>
<evidence type="ECO:0000256" key="2">
    <source>
        <dbReference type="SAM" id="Phobius"/>
    </source>
</evidence>
<gene>
    <name evidence="3" type="ORF">I8752_35865</name>
</gene>
<proteinExistence type="predicted"/>
<evidence type="ECO:0000256" key="1">
    <source>
        <dbReference type="SAM" id="MobiDB-lite"/>
    </source>
</evidence>